<dbReference type="EMBL" id="FUYF01000006">
    <property type="protein sequence ID" value="SKA84934.1"/>
    <property type="molecule type" value="Genomic_DNA"/>
</dbReference>
<keyword evidence="2" id="KW-1185">Reference proteome</keyword>
<dbReference type="STRING" id="745368.SAMN02745178_01479"/>
<accession>A0A1T4X5P1</accession>
<dbReference type="NCBIfam" id="TIGR04387">
    <property type="entry name" value="capsid_maj_N4"/>
    <property type="match status" value="1"/>
</dbReference>
<organism evidence="1 2">
    <name type="scientific">Gemmiger formicilis</name>
    <dbReference type="NCBI Taxonomy" id="745368"/>
    <lineage>
        <taxon>Bacteria</taxon>
        <taxon>Bacillati</taxon>
        <taxon>Bacillota</taxon>
        <taxon>Clostridia</taxon>
        <taxon>Eubacteriales</taxon>
        <taxon>Gemmiger</taxon>
    </lineage>
</organism>
<evidence type="ECO:0000313" key="2">
    <source>
        <dbReference type="Proteomes" id="UP000190286"/>
    </source>
</evidence>
<gene>
    <name evidence="1" type="ORF">SAMN02745178_01479</name>
</gene>
<reference evidence="1 2" key="1">
    <citation type="submission" date="2017-02" db="EMBL/GenBank/DDBJ databases">
        <authorList>
            <person name="Peterson S.W."/>
        </authorList>
    </citation>
    <scope>NUCLEOTIDE SEQUENCE [LARGE SCALE GENOMIC DNA]</scope>
    <source>
        <strain evidence="1 2">ATCC 27749</strain>
    </source>
</reference>
<sequence>MSDFITKLSELIDPEVMGDMVSARIPKKLRVAPFAKIDDTLQGVPGDTITVPAYTYIGDASDVAEGGEVAIEKMTTSTRKATIKKAMKGIGLTDEAVLSGYGNPVGEANTQLAQAIAAKVDNDCMDALQTASLIYDGSQAQISYNAIVDAVDLFEEEMGCSDKVLFIHPKQVTQLRKNPDFLSADKYTPGVSLTGEIGMIAGCRLVPSKKVPLAEGVYACPIVKLEADPEADDEIPALTIYRKREVNIETERKPKTRTTEITADEFYVAVLSNEAKVVLAKFKA</sequence>
<dbReference type="Proteomes" id="UP000190286">
    <property type="component" value="Unassembled WGS sequence"/>
</dbReference>
<dbReference type="AlphaFoldDB" id="A0A1T4X5P1"/>
<dbReference type="RefSeq" id="WP_078784411.1">
    <property type="nucleotide sequence ID" value="NZ_CAJKTF010000004.1"/>
</dbReference>
<dbReference type="OrthoDB" id="2065410at2"/>
<dbReference type="SUPFAM" id="SSF56563">
    <property type="entry name" value="Major capsid protein gp5"/>
    <property type="match status" value="1"/>
</dbReference>
<proteinExistence type="predicted"/>
<evidence type="ECO:0000313" key="1">
    <source>
        <dbReference type="EMBL" id="SKA84934.1"/>
    </source>
</evidence>
<dbReference type="Pfam" id="PF25209">
    <property type="entry name" value="Phage_capsid_4"/>
    <property type="match status" value="1"/>
</dbReference>
<name>A0A1T4X5P1_9FIRM</name>
<protein>
    <submittedName>
        <fullName evidence="1">Major capsid protein, N4-gp56 family</fullName>
    </submittedName>
</protein>
<dbReference type="GeneID" id="93337942"/>